<dbReference type="EMBL" id="FMVF01000003">
    <property type="protein sequence ID" value="SCY02955.1"/>
    <property type="molecule type" value="Genomic_DNA"/>
</dbReference>
<dbReference type="RefSeq" id="WP_091140812.1">
    <property type="nucleotide sequence ID" value="NZ_FMVF01000003.1"/>
</dbReference>
<sequence length="176" mass="19745">MAIDFTKIDYLAHGSLVQQGAYRLLLRHKLFDRLAPFDPVLAGTFPLDLVVKGSDLDVLCCFDDAARFASEVVLRFGHEAGFSIQSTLIDAQQTVVANFSLESYPIEIFGQSVPVTDQQAFRHLLIEYALLVRHGESFKERVLQRKRKGIKTEPALAQLLGLEGDPHQALFDYQLP</sequence>
<organism evidence="1 2">
    <name type="scientific">Flavobacterium caeni</name>
    <dbReference type="NCBI Taxonomy" id="490189"/>
    <lineage>
        <taxon>Bacteria</taxon>
        <taxon>Pseudomonadati</taxon>
        <taxon>Bacteroidota</taxon>
        <taxon>Flavobacteriia</taxon>
        <taxon>Flavobacteriales</taxon>
        <taxon>Flavobacteriaceae</taxon>
        <taxon>Flavobacterium</taxon>
    </lineage>
</organism>
<keyword evidence="2" id="KW-1185">Reference proteome</keyword>
<evidence type="ECO:0000313" key="1">
    <source>
        <dbReference type="EMBL" id="SCY02955.1"/>
    </source>
</evidence>
<gene>
    <name evidence="1" type="ORF">SAMN02927903_00569</name>
</gene>
<dbReference type="Proteomes" id="UP000199354">
    <property type="component" value="Unassembled WGS sequence"/>
</dbReference>
<accession>A0A1G5CKE0</accession>
<proteinExistence type="predicted"/>
<evidence type="ECO:0008006" key="3">
    <source>
        <dbReference type="Google" id="ProtNLM"/>
    </source>
</evidence>
<dbReference type="Pfam" id="PF14091">
    <property type="entry name" value="DUF4269"/>
    <property type="match status" value="1"/>
</dbReference>
<evidence type="ECO:0000313" key="2">
    <source>
        <dbReference type="Proteomes" id="UP000199354"/>
    </source>
</evidence>
<dbReference type="OrthoDB" id="6402248at2"/>
<name>A0A1G5CKE0_9FLAO</name>
<dbReference type="InterPro" id="IPR025365">
    <property type="entry name" value="DUF4269"/>
</dbReference>
<reference evidence="1 2" key="1">
    <citation type="submission" date="2016-10" db="EMBL/GenBank/DDBJ databases">
        <authorList>
            <person name="de Groot N.N."/>
        </authorList>
    </citation>
    <scope>NUCLEOTIDE SEQUENCE [LARGE SCALE GENOMIC DNA]</scope>
    <source>
        <strain evidence="1 2">CGMCC 1.7031</strain>
    </source>
</reference>
<dbReference type="STRING" id="490189.SAMN02927903_00569"/>
<dbReference type="AlphaFoldDB" id="A0A1G5CKE0"/>
<protein>
    <recommendedName>
        <fullName evidence="3">DUF4269 domain-containing protein</fullName>
    </recommendedName>
</protein>